<dbReference type="Gene3D" id="1.10.10.160">
    <property type="match status" value="1"/>
</dbReference>
<dbReference type="AlphaFoldDB" id="A0A1R0XDR2"/>
<dbReference type="PROSITE" id="PS51198">
    <property type="entry name" value="UVRD_HELICASE_ATP_BIND"/>
    <property type="match status" value="1"/>
</dbReference>
<evidence type="ECO:0000313" key="14">
    <source>
        <dbReference type="Proteomes" id="UP000187465"/>
    </source>
</evidence>
<dbReference type="PANTHER" id="PTHR11070">
    <property type="entry name" value="UVRD / RECB / PCRA DNA HELICASE FAMILY MEMBER"/>
    <property type="match status" value="1"/>
</dbReference>
<dbReference type="InterPro" id="IPR014016">
    <property type="entry name" value="UvrD-like_ATP-bd"/>
</dbReference>
<dbReference type="EMBL" id="MKQP01000014">
    <property type="protein sequence ID" value="OMD33211.1"/>
    <property type="molecule type" value="Genomic_DNA"/>
</dbReference>
<reference evidence="13 14" key="1">
    <citation type="submission" date="2016-10" db="EMBL/GenBank/DDBJ databases">
        <title>Paenibacillus species isolates.</title>
        <authorList>
            <person name="Beno S.M."/>
        </authorList>
    </citation>
    <scope>NUCLEOTIDE SEQUENCE [LARGE SCALE GENOMIC DNA]</scope>
    <source>
        <strain evidence="13 14">FSL H7-0604</strain>
    </source>
</reference>
<keyword evidence="2 11" id="KW-0547">Nucleotide-binding</keyword>
<keyword evidence="5 11" id="KW-0067">ATP-binding</keyword>
<sequence length="692" mass="80879">MTFHALAYAIVHPEESLIYDDEIDGFMKSSTVQQVIDSFIHSKEWGNKIEELMLKYFREDWESIVGGGYHLSPEEMVIYRRSIPYIGLDGKYYKSMGEKRLADYLFEHDVPYSYEKNFWWGGMNYKPDFTIQLNNKSTKGIIIEYLGMTGDREYDKQTNQKREYWKENNDYYYIELYPNSIHSEDMLDQVVGTILQNYGVMNLKLTDLEIWYRIKTRAIDEFSLIVSQFISFCRKLMISPVDLIKMLDNQYDTLSSLKVEFLQVIWKIYNEYLEVIIINNQEDFDGLLIRSVEKINRGQSCWQRKKGSGDLKFVKYLFIDEYQDFSLQFYKLISAIRNINQDLKLFCVGDDWQAINGFAGSDLRFFTEFQLLFPNSKKLNLTSNYRSGKNIVSFGNELMYGYGAPSEAVVQHYGDVWVSKLNEFSPNNIEKNKYNGEALTPALIRLVYFFTRKGKRVALLCRRGSGLPWYTPYDSRKGKYHIDFLKAIRSVLPENQRTLVTNMATAHSYKGKEEEVIIIVDAVDRSYPILHPNNVFFEVLGRTMEMVVSEERRLLYVAASRAKESLVILTEKGKESPFLKTIQYIENLNINSLEPPKSEGSMYIVKITNSTLQKGGTFEIKSYLRENKYRWNPAEKAWIKHWAADKFTRETLLSEAWIKHATNVLITISDEFNNKLLEISITDGLATIKETC</sequence>
<protein>
    <recommendedName>
        <fullName evidence="9">DNA 3'-5' helicase</fullName>
        <ecNumber evidence="9">5.6.2.4</ecNumber>
    </recommendedName>
</protein>
<dbReference type="EC" id="5.6.2.4" evidence="9"/>
<gene>
    <name evidence="13" type="ORF">BJP51_12680</name>
</gene>
<dbReference type="SUPFAM" id="SSF52540">
    <property type="entry name" value="P-loop containing nucleoside triphosphate hydrolases"/>
    <property type="match status" value="1"/>
</dbReference>
<evidence type="ECO:0000256" key="6">
    <source>
        <dbReference type="ARBA" id="ARBA00023125"/>
    </source>
</evidence>
<evidence type="ECO:0000256" key="8">
    <source>
        <dbReference type="ARBA" id="ARBA00034617"/>
    </source>
</evidence>
<evidence type="ECO:0000313" key="13">
    <source>
        <dbReference type="EMBL" id="OMD33211.1"/>
    </source>
</evidence>
<dbReference type="GO" id="GO:0003677">
    <property type="term" value="F:DNA binding"/>
    <property type="evidence" value="ECO:0007669"/>
    <property type="project" value="UniProtKB-KW"/>
</dbReference>
<comment type="catalytic activity">
    <reaction evidence="8">
        <text>Couples ATP hydrolysis with the unwinding of duplex DNA by translocating in the 3'-5' direction.</text>
        <dbReference type="EC" id="5.6.2.4"/>
    </reaction>
</comment>
<proteinExistence type="inferred from homology"/>
<dbReference type="GO" id="GO:0000725">
    <property type="term" value="P:recombinational repair"/>
    <property type="evidence" value="ECO:0007669"/>
    <property type="project" value="TreeGrafter"/>
</dbReference>
<evidence type="ECO:0000256" key="3">
    <source>
        <dbReference type="ARBA" id="ARBA00022801"/>
    </source>
</evidence>
<evidence type="ECO:0000256" key="10">
    <source>
        <dbReference type="ARBA" id="ARBA00048988"/>
    </source>
</evidence>
<dbReference type="Pfam" id="PF13361">
    <property type="entry name" value="UvrD_C"/>
    <property type="match status" value="1"/>
</dbReference>
<comment type="caution">
    <text evidence="13">The sequence shown here is derived from an EMBL/GenBank/DDBJ whole genome shotgun (WGS) entry which is preliminary data.</text>
</comment>
<comment type="similarity">
    <text evidence="1">Belongs to the helicase family. UvrD subfamily.</text>
</comment>
<feature type="domain" description="UvrD-like helicase ATP-binding" evidence="12">
    <location>
        <begin position="1"/>
        <end position="388"/>
    </location>
</feature>
<evidence type="ECO:0000259" key="12">
    <source>
        <dbReference type="PROSITE" id="PS51198"/>
    </source>
</evidence>
<dbReference type="InterPro" id="IPR013986">
    <property type="entry name" value="DExx_box_DNA_helicase_dom_sf"/>
</dbReference>
<keyword evidence="3 11" id="KW-0378">Hydrolase</keyword>
<dbReference type="GO" id="GO:0005829">
    <property type="term" value="C:cytosol"/>
    <property type="evidence" value="ECO:0007669"/>
    <property type="project" value="TreeGrafter"/>
</dbReference>
<comment type="caution">
    <text evidence="11">Lacks conserved residue(s) required for the propagation of feature annotation.</text>
</comment>
<evidence type="ECO:0000256" key="7">
    <source>
        <dbReference type="ARBA" id="ARBA00023235"/>
    </source>
</evidence>
<dbReference type="InterPro" id="IPR014017">
    <property type="entry name" value="DNA_helicase_UvrD-like_C"/>
</dbReference>
<keyword evidence="6" id="KW-0238">DNA-binding</keyword>
<dbReference type="Gene3D" id="3.40.91.30">
    <property type="match status" value="1"/>
</dbReference>
<dbReference type="PANTHER" id="PTHR11070:SF2">
    <property type="entry name" value="ATP-DEPENDENT DNA HELICASE SRS2"/>
    <property type="match status" value="1"/>
</dbReference>
<dbReference type="Proteomes" id="UP000187465">
    <property type="component" value="Unassembled WGS sequence"/>
</dbReference>
<dbReference type="Gene3D" id="3.40.50.300">
    <property type="entry name" value="P-loop containing nucleotide triphosphate hydrolases"/>
    <property type="match status" value="2"/>
</dbReference>
<evidence type="ECO:0000256" key="9">
    <source>
        <dbReference type="ARBA" id="ARBA00034808"/>
    </source>
</evidence>
<accession>A0A1R0XDR2</accession>
<evidence type="ECO:0000256" key="11">
    <source>
        <dbReference type="PROSITE-ProRule" id="PRU00560"/>
    </source>
</evidence>
<dbReference type="GO" id="GO:0005524">
    <property type="term" value="F:ATP binding"/>
    <property type="evidence" value="ECO:0007669"/>
    <property type="project" value="UniProtKB-UniRule"/>
</dbReference>
<evidence type="ECO:0000256" key="2">
    <source>
        <dbReference type="ARBA" id="ARBA00022741"/>
    </source>
</evidence>
<evidence type="ECO:0000256" key="4">
    <source>
        <dbReference type="ARBA" id="ARBA00022806"/>
    </source>
</evidence>
<dbReference type="InterPro" id="IPR027417">
    <property type="entry name" value="P-loop_NTPase"/>
</dbReference>
<dbReference type="GO" id="GO:0016887">
    <property type="term" value="F:ATP hydrolysis activity"/>
    <property type="evidence" value="ECO:0007669"/>
    <property type="project" value="RHEA"/>
</dbReference>
<comment type="catalytic activity">
    <reaction evidence="10">
        <text>ATP + H2O = ADP + phosphate + H(+)</text>
        <dbReference type="Rhea" id="RHEA:13065"/>
        <dbReference type="ChEBI" id="CHEBI:15377"/>
        <dbReference type="ChEBI" id="CHEBI:15378"/>
        <dbReference type="ChEBI" id="CHEBI:30616"/>
        <dbReference type="ChEBI" id="CHEBI:43474"/>
        <dbReference type="ChEBI" id="CHEBI:456216"/>
        <dbReference type="EC" id="5.6.2.4"/>
    </reaction>
</comment>
<dbReference type="InterPro" id="IPR000212">
    <property type="entry name" value="DNA_helicase_UvrD/REP"/>
</dbReference>
<dbReference type="GO" id="GO:0043138">
    <property type="term" value="F:3'-5' DNA helicase activity"/>
    <property type="evidence" value="ECO:0007669"/>
    <property type="project" value="UniProtKB-EC"/>
</dbReference>
<evidence type="ECO:0000256" key="5">
    <source>
        <dbReference type="ARBA" id="ARBA00022840"/>
    </source>
</evidence>
<name>A0A1R0XDR2_9BACL</name>
<organism evidence="13 14">
    <name type="scientific">Paenibacillus odorifer</name>
    <dbReference type="NCBI Taxonomy" id="189426"/>
    <lineage>
        <taxon>Bacteria</taxon>
        <taxon>Bacillati</taxon>
        <taxon>Bacillota</taxon>
        <taxon>Bacilli</taxon>
        <taxon>Bacillales</taxon>
        <taxon>Paenibacillaceae</taxon>
        <taxon>Paenibacillus</taxon>
    </lineage>
</organism>
<keyword evidence="7" id="KW-0413">Isomerase</keyword>
<dbReference type="Pfam" id="PF00580">
    <property type="entry name" value="UvrD-helicase"/>
    <property type="match status" value="1"/>
</dbReference>
<evidence type="ECO:0000256" key="1">
    <source>
        <dbReference type="ARBA" id="ARBA00009922"/>
    </source>
</evidence>
<keyword evidence="4 11" id="KW-0347">Helicase</keyword>